<dbReference type="InParanoid" id="A0A7E5WSQ7"/>
<gene>
    <name evidence="4" type="primary">LOC113505013</name>
</gene>
<accession>A0A7E5WSQ7</accession>
<dbReference type="RefSeq" id="XP_026743332.1">
    <property type="nucleotide sequence ID" value="XM_026887531.1"/>
</dbReference>
<dbReference type="KEGG" id="tnl:113505013"/>
<protein>
    <submittedName>
        <fullName evidence="4">Uncharacterized protein K02A2.6-like</fullName>
    </submittedName>
</protein>
<dbReference type="PROSITE" id="PS50994">
    <property type="entry name" value="INTEGRASE"/>
    <property type="match status" value="1"/>
</dbReference>
<dbReference type="InterPro" id="IPR001584">
    <property type="entry name" value="Integrase_cat-core"/>
</dbReference>
<dbReference type="AlphaFoldDB" id="A0A7E5WSQ7"/>
<evidence type="ECO:0000313" key="4">
    <source>
        <dbReference type="RefSeq" id="XP_026743332.1"/>
    </source>
</evidence>
<proteinExistence type="predicted"/>
<dbReference type="OrthoDB" id="115435at2759"/>
<dbReference type="GO" id="GO:0015074">
    <property type="term" value="P:DNA integration"/>
    <property type="evidence" value="ECO:0007669"/>
    <property type="project" value="InterPro"/>
</dbReference>
<name>A0A7E5WSQ7_TRINI</name>
<evidence type="ECO:0000259" key="2">
    <source>
        <dbReference type="PROSITE" id="PS50994"/>
    </source>
</evidence>
<feature type="compositionally biased region" description="Low complexity" evidence="1">
    <location>
        <begin position="309"/>
        <end position="333"/>
    </location>
</feature>
<dbReference type="Proteomes" id="UP000322000">
    <property type="component" value="Chromosome 23"/>
</dbReference>
<dbReference type="Pfam" id="PF00665">
    <property type="entry name" value="rve"/>
    <property type="match status" value="1"/>
</dbReference>
<dbReference type="PANTHER" id="PTHR37984">
    <property type="entry name" value="PROTEIN CBG26694"/>
    <property type="match status" value="1"/>
</dbReference>
<dbReference type="InterPro" id="IPR050951">
    <property type="entry name" value="Retrovirus_Pol_polyprotein"/>
</dbReference>
<sequence>MMRHKSGQLYPIQKVSIPFHTIHIDHLGPFVKSKNGNAYILTLVDGFTKYLFVRAVKDTKTKTTVKVLLNVFYDFGLPSRIISDRGTSFTSAAFKSFCDTHGIKHVLNAVACPRANGQAERYNQTILSSLAKYSDGEDERNWDMSLGKIQWGINNSINSTTQKTATEALFGTRLRDGLSNLLDVNNELNPNLTEVRQEVLANIESSQAKQKQKYDQNRIPAPTYKAGDLIKITRTNFNNKGNSTKLMSKFIGPYKIAEALGNDRYKVVDIPGFSKRKNKFDSVVAVDRIRPWISINMAEKNYDVDPVANSSSSSDSESNNSDNELSQSQPEPK</sequence>
<dbReference type="GO" id="GO:0003676">
    <property type="term" value="F:nucleic acid binding"/>
    <property type="evidence" value="ECO:0007669"/>
    <property type="project" value="InterPro"/>
</dbReference>
<dbReference type="PANTHER" id="PTHR37984:SF5">
    <property type="entry name" value="PROTEIN NYNRIN-LIKE"/>
    <property type="match status" value="1"/>
</dbReference>
<dbReference type="GeneID" id="113505013"/>
<dbReference type="SUPFAM" id="SSF53098">
    <property type="entry name" value="Ribonuclease H-like"/>
    <property type="match status" value="1"/>
</dbReference>
<keyword evidence="3" id="KW-1185">Reference proteome</keyword>
<feature type="region of interest" description="Disordered" evidence="1">
    <location>
        <begin position="303"/>
        <end position="333"/>
    </location>
</feature>
<dbReference type="FunFam" id="3.30.420.10:FF:000032">
    <property type="entry name" value="Retrovirus-related Pol polyprotein from transposon 297-like Protein"/>
    <property type="match status" value="1"/>
</dbReference>
<reference evidence="4" key="1">
    <citation type="submission" date="2025-08" db="UniProtKB">
        <authorList>
            <consortium name="RefSeq"/>
        </authorList>
    </citation>
    <scope>IDENTIFICATION</scope>
</reference>
<dbReference type="InterPro" id="IPR036397">
    <property type="entry name" value="RNaseH_sf"/>
</dbReference>
<organism evidence="3 4">
    <name type="scientific">Trichoplusia ni</name>
    <name type="common">Cabbage looper</name>
    <dbReference type="NCBI Taxonomy" id="7111"/>
    <lineage>
        <taxon>Eukaryota</taxon>
        <taxon>Metazoa</taxon>
        <taxon>Ecdysozoa</taxon>
        <taxon>Arthropoda</taxon>
        <taxon>Hexapoda</taxon>
        <taxon>Insecta</taxon>
        <taxon>Pterygota</taxon>
        <taxon>Neoptera</taxon>
        <taxon>Endopterygota</taxon>
        <taxon>Lepidoptera</taxon>
        <taxon>Glossata</taxon>
        <taxon>Ditrysia</taxon>
        <taxon>Noctuoidea</taxon>
        <taxon>Noctuidae</taxon>
        <taxon>Plusiinae</taxon>
        <taxon>Trichoplusia</taxon>
    </lineage>
</organism>
<dbReference type="InterPro" id="IPR012337">
    <property type="entry name" value="RNaseH-like_sf"/>
</dbReference>
<evidence type="ECO:0000256" key="1">
    <source>
        <dbReference type="SAM" id="MobiDB-lite"/>
    </source>
</evidence>
<dbReference type="Gene3D" id="3.30.420.10">
    <property type="entry name" value="Ribonuclease H-like superfamily/Ribonuclease H"/>
    <property type="match status" value="1"/>
</dbReference>
<feature type="domain" description="Integrase catalytic" evidence="2">
    <location>
        <begin position="14"/>
        <end position="173"/>
    </location>
</feature>
<evidence type="ECO:0000313" key="3">
    <source>
        <dbReference type="Proteomes" id="UP000322000"/>
    </source>
</evidence>